<evidence type="ECO:0000313" key="3">
    <source>
        <dbReference type="Proteomes" id="UP001190700"/>
    </source>
</evidence>
<feature type="compositionally biased region" description="Polar residues" evidence="1">
    <location>
        <begin position="77"/>
        <end position="93"/>
    </location>
</feature>
<sequence length="216" mass="23123">MQNANTRRSPPTSPPSTPKRSGGRQPRQRGIRDVDAAGEPTGKGSKDTYKAPSHGQSQKASSAAGLIMMATPKRHISASTPSSAPGLRQESSPASAEEPIFCIKNEYPAHLVGGDCDDIPSRTAVCQHPSARPRPSLLPLELLLPHQRPASRRLLQRYGYGYGYARVPKELRVQPNFDFLTDLGDYGAASRGVRPDADTFVRPSPGTCPDISAGIG</sequence>
<feature type="region of interest" description="Disordered" evidence="1">
    <location>
        <begin position="74"/>
        <end position="93"/>
    </location>
</feature>
<accession>A0AAE0L3P0</accession>
<feature type="region of interest" description="Disordered" evidence="1">
    <location>
        <begin position="1"/>
        <end position="69"/>
    </location>
</feature>
<dbReference type="Proteomes" id="UP001190700">
    <property type="component" value="Unassembled WGS sequence"/>
</dbReference>
<proteinExistence type="predicted"/>
<dbReference type="EMBL" id="LGRX02010286">
    <property type="protein sequence ID" value="KAK3270619.1"/>
    <property type="molecule type" value="Genomic_DNA"/>
</dbReference>
<protein>
    <submittedName>
        <fullName evidence="2">Uncharacterized protein</fullName>
    </submittedName>
</protein>
<evidence type="ECO:0000313" key="2">
    <source>
        <dbReference type="EMBL" id="KAK3270619.1"/>
    </source>
</evidence>
<dbReference type="AlphaFoldDB" id="A0AAE0L3P0"/>
<name>A0AAE0L3P0_9CHLO</name>
<comment type="caution">
    <text evidence="2">The sequence shown here is derived from an EMBL/GenBank/DDBJ whole genome shotgun (WGS) entry which is preliminary data.</text>
</comment>
<evidence type="ECO:0000256" key="1">
    <source>
        <dbReference type="SAM" id="MobiDB-lite"/>
    </source>
</evidence>
<gene>
    <name evidence="2" type="ORF">CYMTET_20990</name>
</gene>
<feature type="compositionally biased region" description="Low complexity" evidence="1">
    <location>
        <begin position="1"/>
        <end position="10"/>
    </location>
</feature>
<organism evidence="2 3">
    <name type="scientific">Cymbomonas tetramitiformis</name>
    <dbReference type="NCBI Taxonomy" id="36881"/>
    <lineage>
        <taxon>Eukaryota</taxon>
        <taxon>Viridiplantae</taxon>
        <taxon>Chlorophyta</taxon>
        <taxon>Pyramimonadophyceae</taxon>
        <taxon>Pyramimonadales</taxon>
        <taxon>Pyramimonadaceae</taxon>
        <taxon>Cymbomonas</taxon>
    </lineage>
</organism>
<reference evidence="2 3" key="1">
    <citation type="journal article" date="2015" name="Genome Biol. Evol.">
        <title>Comparative Genomics of a Bacterivorous Green Alga Reveals Evolutionary Causalities and Consequences of Phago-Mixotrophic Mode of Nutrition.</title>
        <authorList>
            <person name="Burns J.A."/>
            <person name="Paasch A."/>
            <person name="Narechania A."/>
            <person name="Kim E."/>
        </authorList>
    </citation>
    <scope>NUCLEOTIDE SEQUENCE [LARGE SCALE GENOMIC DNA]</scope>
    <source>
        <strain evidence="2 3">PLY_AMNH</strain>
    </source>
</reference>
<keyword evidence="3" id="KW-1185">Reference proteome</keyword>